<sequence>MISIVQLTRGIERCDHDPKGQHQWTQLYQCKPSIGHVHTKVYVFDQSGDTSHLELLFPARRLPYRQRHHQRSLAGDALRICGGFSHAQPYGNHDFETPIKYRPWRLASGRLQAPMLHPPSGANTATLLTYHCYLRSDRWLTLLNLPHRSMQRQNGHTSALQVLLYCILAGFSYMIKSQDY</sequence>
<keyword evidence="3" id="KW-1185">Reference proteome</keyword>
<evidence type="ECO:0000313" key="2">
    <source>
        <dbReference type="EMBL" id="ORY19782.1"/>
    </source>
</evidence>
<feature type="transmembrane region" description="Helical" evidence="1">
    <location>
        <begin position="158"/>
        <end position="175"/>
    </location>
</feature>
<evidence type="ECO:0000313" key="3">
    <source>
        <dbReference type="Proteomes" id="UP000193144"/>
    </source>
</evidence>
<dbReference type="AlphaFoldDB" id="A0A1Y2ABA8"/>
<dbReference type="Proteomes" id="UP000193144">
    <property type="component" value="Unassembled WGS sequence"/>
</dbReference>
<accession>A0A1Y2ABA8</accession>
<keyword evidence="1" id="KW-0472">Membrane</keyword>
<protein>
    <submittedName>
        <fullName evidence="2">Uncharacterized protein</fullName>
    </submittedName>
</protein>
<reference evidence="2 3" key="1">
    <citation type="submission" date="2016-07" db="EMBL/GenBank/DDBJ databases">
        <title>Pervasive Adenine N6-methylation of Active Genes in Fungi.</title>
        <authorList>
            <consortium name="DOE Joint Genome Institute"/>
            <person name="Mondo S.J."/>
            <person name="Dannebaum R.O."/>
            <person name="Kuo R.C."/>
            <person name="Labutti K."/>
            <person name="Haridas S."/>
            <person name="Kuo A."/>
            <person name="Salamov A."/>
            <person name="Ahrendt S.R."/>
            <person name="Lipzen A."/>
            <person name="Sullivan W."/>
            <person name="Andreopoulos W.B."/>
            <person name="Clum A."/>
            <person name="Lindquist E."/>
            <person name="Daum C."/>
            <person name="Ramamoorthy G.K."/>
            <person name="Gryganskyi A."/>
            <person name="Culley D."/>
            <person name="Magnuson J.K."/>
            <person name="James T.Y."/>
            <person name="O'Malley M.A."/>
            <person name="Stajich J.E."/>
            <person name="Spatafora J.W."/>
            <person name="Visel A."/>
            <person name="Grigoriev I.V."/>
        </authorList>
    </citation>
    <scope>NUCLEOTIDE SEQUENCE [LARGE SCALE GENOMIC DNA]</scope>
    <source>
        <strain evidence="2 3">CBS 115471</strain>
    </source>
</reference>
<organism evidence="2 3">
    <name type="scientific">Clohesyomyces aquaticus</name>
    <dbReference type="NCBI Taxonomy" id="1231657"/>
    <lineage>
        <taxon>Eukaryota</taxon>
        <taxon>Fungi</taxon>
        <taxon>Dikarya</taxon>
        <taxon>Ascomycota</taxon>
        <taxon>Pezizomycotina</taxon>
        <taxon>Dothideomycetes</taxon>
        <taxon>Pleosporomycetidae</taxon>
        <taxon>Pleosporales</taxon>
        <taxon>Lindgomycetaceae</taxon>
        <taxon>Clohesyomyces</taxon>
    </lineage>
</organism>
<name>A0A1Y2ABA8_9PLEO</name>
<keyword evidence="1" id="KW-1133">Transmembrane helix</keyword>
<keyword evidence="1" id="KW-0812">Transmembrane</keyword>
<dbReference type="EMBL" id="MCFA01000001">
    <property type="protein sequence ID" value="ORY19782.1"/>
    <property type="molecule type" value="Genomic_DNA"/>
</dbReference>
<gene>
    <name evidence="2" type="ORF">BCR34DRAFT_3605</name>
</gene>
<evidence type="ECO:0000256" key="1">
    <source>
        <dbReference type="SAM" id="Phobius"/>
    </source>
</evidence>
<proteinExistence type="predicted"/>
<comment type="caution">
    <text evidence="2">The sequence shown here is derived from an EMBL/GenBank/DDBJ whole genome shotgun (WGS) entry which is preliminary data.</text>
</comment>